<comment type="caution">
    <text evidence="1">The sequence shown here is derived from an EMBL/GenBank/DDBJ whole genome shotgun (WGS) entry which is preliminary data.</text>
</comment>
<name>A0A1J5HSI8_9BACT</name>
<dbReference type="SUPFAM" id="SSF55729">
    <property type="entry name" value="Acyl-CoA N-acyltransferases (Nat)"/>
    <property type="match status" value="1"/>
</dbReference>
<dbReference type="InterPro" id="IPR016181">
    <property type="entry name" value="Acyl_CoA_acyltransferase"/>
</dbReference>
<dbReference type="STRING" id="1805376.AUK05_01440"/>
<evidence type="ECO:0000313" key="2">
    <source>
        <dbReference type="Proteomes" id="UP000182344"/>
    </source>
</evidence>
<accession>A0A1J5HSI8</accession>
<evidence type="ECO:0000313" key="1">
    <source>
        <dbReference type="EMBL" id="OIP87387.1"/>
    </source>
</evidence>
<gene>
    <name evidence="1" type="ORF">AUK05_01440</name>
</gene>
<dbReference type="Proteomes" id="UP000182344">
    <property type="component" value="Unassembled WGS sequence"/>
</dbReference>
<sequence length="210" mass="25281">MPLKPLLEIKTKMFNQQTQNTIKENYNHGLLPQRNNKDYWYSDSSSRSNLSKFNLSSENRRIISKTNHYKYQVIPLSQFKYSLFIQKTIFKWIKEIGWNFPISSVKTIFTNHIFNYVYVWQDLDGNVVAYSICYFSKNISHIAYVFYNPKLSHNNLPIRLTLQTIIDSHDKNLNYCYLGRFNPKTKLGYYKRELPGFEYYKNNNWIKYTL</sequence>
<dbReference type="EMBL" id="MNZO01000020">
    <property type="protein sequence ID" value="OIP87387.1"/>
    <property type="molecule type" value="Genomic_DNA"/>
</dbReference>
<organism evidence="1 2">
    <name type="scientific">Candidatus Shapirobacteria bacterium CG2_30_35_20</name>
    <dbReference type="NCBI Taxonomy" id="1805376"/>
    <lineage>
        <taxon>Bacteria</taxon>
        <taxon>Candidatus Shapironibacteriota</taxon>
    </lineage>
</organism>
<protein>
    <recommendedName>
        <fullName evidence="3">N-end rule aminoacyl transferase C-terminal domain-containing protein</fullName>
    </recommendedName>
</protein>
<dbReference type="AlphaFoldDB" id="A0A1J5HSI8"/>
<proteinExistence type="predicted"/>
<evidence type="ECO:0008006" key="3">
    <source>
        <dbReference type="Google" id="ProtNLM"/>
    </source>
</evidence>
<reference evidence="1 2" key="1">
    <citation type="journal article" date="2016" name="Environ. Microbiol.">
        <title>Genomic resolution of a cold subsurface aquifer community provides metabolic insights for novel microbes adapted to high CO concentrations.</title>
        <authorList>
            <person name="Probst A.J."/>
            <person name="Castelle C.J."/>
            <person name="Singh A."/>
            <person name="Brown C.T."/>
            <person name="Anantharaman K."/>
            <person name="Sharon I."/>
            <person name="Hug L.A."/>
            <person name="Burstein D."/>
            <person name="Emerson J.B."/>
            <person name="Thomas B.C."/>
            <person name="Banfield J.F."/>
        </authorList>
    </citation>
    <scope>NUCLEOTIDE SEQUENCE [LARGE SCALE GENOMIC DNA]</scope>
    <source>
        <strain evidence="1">CG2_30_35_20</strain>
    </source>
</reference>